<dbReference type="Pfam" id="PF01425">
    <property type="entry name" value="Amidase"/>
    <property type="match status" value="1"/>
</dbReference>
<dbReference type="InterPro" id="IPR023631">
    <property type="entry name" value="Amidase_dom"/>
</dbReference>
<dbReference type="Gene3D" id="3.90.1300.10">
    <property type="entry name" value="Amidase signature (AS) domain"/>
    <property type="match status" value="1"/>
</dbReference>
<dbReference type="PANTHER" id="PTHR42678:SF34">
    <property type="entry name" value="OS04G0183300 PROTEIN"/>
    <property type="match status" value="1"/>
</dbReference>
<keyword evidence="3" id="KW-1185">Reference proteome</keyword>
<protein>
    <submittedName>
        <fullName evidence="2">Amidase</fullName>
        <ecNumber evidence="2">3.5.1.4</ecNumber>
    </submittedName>
</protein>
<reference evidence="2 3" key="1">
    <citation type="submission" date="2021-02" db="EMBL/GenBank/DDBJ databases">
        <title>Paenibacillus tianjinensis sp. nov.</title>
        <authorList>
            <person name="Liu H."/>
        </authorList>
    </citation>
    <scope>NUCLEOTIDE SEQUENCE [LARGE SCALE GENOMIC DNA]</scope>
    <source>
        <strain evidence="2 3">TB2019</strain>
    </source>
</reference>
<dbReference type="InterPro" id="IPR036928">
    <property type="entry name" value="AS_sf"/>
</dbReference>
<dbReference type="PANTHER" id="PTHR42678">
    <property type="entry name" value="AMIDASE"/>
    <property type="match status" value="1"/>
</dbReference>
<gene>
    <name evidence="2" type="ORF">JRJ22_11630</name>
</gene>
<dbReference type="SUPFAM" id="SSF75304">
    <property type="entry name" value="Amidase signature (AS) enzymes"/>
    <property type="match status" value="1"/>
</dbReference>
<accession>A0ABX7LI25</accession>
<organism evidence="2 3">
    <name type="scientific">Paenibacillus tianjinensis</name>
    <dbReference type="NCBI Taxonomy" id="2810347"/>
    <lineage>
        <taxon>Bacteria</taxon>
        <taxon>Bacillati</taxon>
        <taxon>Bacillota</taxon>
        <taxon>Bacilli</taxon>
        <taxon>Bacillales</taxon>
        <taxon>Paenibacillaceae</taxon>
        <taxon>Paenibacillus</taxon>
    </lineage>
</organism>
<keyword evidence="2" id="KW-0378">Hydrolase</keyword>
<name>A0ABX7LI25_9BACL</name>
<dbReference type="GO" id="GO:0004040">
    <property type="term" value="F:amidase activity"/>
    <property type="evidence" value="ECO:0007669"/>
    <property type="project" value="UniProtKB-EC"/>
</dbReference>
<proteinExistence type="predicted"/>
<evidence type="ECO:0000313" key="2">
    <source>
        <dbReference type="EMBL" id="QSF47735.1"/>
    </source>
</evidence>
<dbReference type="EC" id="3.5.1.4" evidence="2"/>
<sequence>MQDEMNKGSLTAEQLVSLYLDRINRYDSVINSVLELNPDALDIARQLDKERVLSGVRSSLHGIPLLIKDNIDTADKLYTSAGSIALAESTAAKDAAVISRLRAAGAIILGKANMTEWANFMAPGMWAGYSSRGGLVLNPYGPGELFVGGSSSGSAASVAANLIAAAVGTETSGSIIGPASQNCIVGIKPTAGLVSMAGIIPGIGSQDTAGPLARTVSDAAVLLGAMTGLDEVDTQVSGTAREGRIADYTVFLDAAYIQGVRIGIPRAIYQELDEEVLAIMAEAIKLLEQQGAVIVDPIELPCLNSEWSPVMLQYEFKRGLNQYLAGLAESIPVHSLSELIAYNKLHSEKALKYGQGTLEWLEQSGEGITEEMYLEQLRLSRGQARDHGIDYAIKEYRLDALMFPGFHGTDLAARAGYPLITVPAGFAANGIVTPGGYLTKGPHGVTFSGTAFCEPTLISIAYGFEQASKRRFPPRLSK</sequence>
<evidence type="ECO:0000313" key="3">
    <source>
        <dbReference type="Proteomes" id="UP000663452"/>
    </source>
</evidence>
<feature type="domain" description="Amidase" evidence="1">
    <location>
        <begin position="15"/>
        <end position="404"/>
    </location>
</feature>
<dbReference type="Proteomes" id="UP000663452">
    <property type="component" value="Chromosome"/>
</dbReference>
<evidence type="ECO:0000259" key="1">
    <source>
        <dbReference type="Pfam" id="PF01425"/>
    </source>
</evidence>
<dbReference type="EMBL" id="CP070969">
    <property type="protein sequence ID" value="QSF47735.1"/>
    <property type="molecule type" value="Genomic_DNA"/>
</dbReference>
<dbReference type="NCBIfam" id="NF005300">
    <property type="entry name" value="PRK06828.1"/>
    <property type="match status" value="1"/>
</dbReference>